<dbReference type="PANTHER" id="PTHR33371">
    <property type="entry name" value="INTERMEMBRANE PHOSPHOLIPID TRANSPORT SYSTEM BINDING PROTEIN MLAD-RELATED"/>
    <property type="match status" value="1"/>
</dbReference>
<feature type="domain" description="Mammalian cell entry C-terminal" evidence="2">
    <location>
        <begin position="110"/>
        <end position="288"/>
    </location>
</feature>
<protein>
    <submittedName>
        <fullName evidence="3">Phospholipid/cholesterol/gamma-HCH transport system substrate-binding protein</fullName>
    </submittedName>
</protein>
<evidence type="ECO:0000259" key="1">
    <source>
        <dbReference type="Pfam" id="PF02470"/>
    </source>
</evidence>
<evidence type="ECO:0000313" key="4">
    <source>
        <dbReference type="Proteomes" id="UP000517916"/>
    </source>
</evidence>
<proteinExistence type="predicted"/>
<dbReference type="InterPro" id="IPR052336">
    <property type="entry name" value="MlaD_Phospholipid_Transporter"/>
</dbReference>
<dbReference type="InterPro" id="IPR024516">
    <property type="entry name" value="Mce_C"/>
</dbReference>
<dbReference type="Proteomes" id="UP000517916">
    <property type="component" value="Unassembled WGS sequence"/>
</dbReference>
<dbReference type="RefSeq" id="WP_182837719.1">
    <property type="nucleotide sequence ID" value="NZ_BAAABQ010000009.1"/>
</dbReference>
<comment type="caution">
    <text evidence="3">The sequence shown here is derived from an EMBL/GenBank/DDBJ whole genome shotgun (WGS) entry which is preliminary data.</text>
</comment>
<name>A0ABR6BHT5_9PSEU</name>
<keyword evidence="4" id="KW-1185">Reference proteome</keyword>
<dbReference type="InterPro" id="IPR003399">
    <property type="entry name" value="Mce/MlaD"/>
</dbReference>
<sequence length="374" mass="39311">MTLYRFTVLGVVLSLLTSTAYLVLRPQPANTAALHFERAVNLHPGDDVRVLGVRIGQVTSVRPEGRQVRVDVSYDARQRIPAQAKAVIVAPSLISGRFVQFAPAYTGGPALADGAEVPTARTVVPIEWDQVERELTGLAQALGPTGANQDGALSHAVDTAAANLSGQGGTLRKTITDLSAAAATLSAGGKDLFGTVRNLNTFVGALNASNQQVRSFATQVAAISRLLDENKAQIAAAIKAVDTAMAAITQFLHDNHDRISTTVRSLGQVTQVLAEDREQLAAILHSAPTALADTYNTYDPELKAFAARLALNQTQDLAGFTCTLVFSLGGTPEQCRSALDPLLRLLNTPTVPVAANPLAKPAQDLTGLLLGGAR</sequence>
<dbReference type="PANTHER" id="PTHR33371:SF4">
    <property type="entry name" value="INTERMEMBRANE PHOSPHOLIPID TRANSPORT SYSTEM BINDING PROTEIN MLAD"/>
    <property type="match status" value="1"/>
</dbReference>
<accession>A0ABR6BHT5</accession>
<dbReference type="InterPro" id="IPR005693">
    <property type="entry name" value="Mce"/>
</dbReference>
<organism evidence="3 4">
    <name type="scientific">Kutzneria viridogrisea</name>
    <dbReference type="NCBI Taxonomy" id="47990"/>
    <lineage>
        <taxon>Bacteria</taxon>
        <taxon>Bacillati</taxon>
        <taxon>Actinomycetota</taxon>
        <taxon>Actinomycetes</taxon>
        <taxon>Pseudonocardiales</taxon>
        <taxon>Pseudonocardiaceae</taxon>
        <taxon>Kutzneria</taxon>
    </lineage>
</organism>
<reference evidence="3 4" key="1">
    <citation type="submission" date="2020-08" db="EMBL/GenBank/DDBJ databases">
        <title>Genomic Encyclopedia of Archaeal and Bacterial Type Strains, Phase II (KMG-II): from individual species to whole genera.</title>
        <authorList>
            <person name="Goeker M."/>
        </authorList>
    </citation>
    <scope>NUCLEOTIDE SEQUENCE [LARGE SCALE GENOMIC DNA]</scope>
    <source>
        <strain evidence="3 4">DSM 43850</strain>
    </source>
</reference>
<dbReference type="Pfam" id="PF11887">
    <property type="entry name" value="Mce4_CUP1"/>
    <property type="match status" value="1"/>
</dbReference>
<evidence type="ECO:0000259" key="2">
    <source>
        <dbReference type="Pfam" id="PF11887"/>
    </source>
</evidence>
<dbReference type="EMBL" id="JACJID010000002">
    <property type="protein sequence ID" value="MBA8926325.1"/>
    <property type="molecule type" value="Genomic_DNA"/>
</dbReference>
<feature type="domain" description="Mce/MlaD" evidence="1">
    <location>
        <begin position="30"/>
        <end position="103"/>
    </location>
</feature>
<dbReference type="Pfam" id="PF02470">
    <property type="entry name" value="MlaD"/>
    <property type="match status" value="1"/>
</dbReference>
<dbReference type="NCBIfam" id="TIGR00996">
    <property type="entry name" value="Mtu_fam_mce"/>
    <property type="match status" value="1"/>
</dbReference>
<evidence type="ECO:0000313" key="3">
    <source>
        <dbReference type="EMBL" id="MBA8926325.1"/>
    </source>
</evidence>
<gene>
    <name evidence="3" type="ORF">BC739_003524</name>
</gene>